<dbReference type="Gene3D" id="3.90.1200.10">
    <property type="match status" value="1"/>
</dbReference>
<sequence>MDKEKIKLKIEEEYEIKVKTVEKVKNTYKINGDEGYCLKVSQYKFPHFYFILSSINHLLNKGFDGVLDIIETKNKVKYIEVEGKYAYLTKWIKARQSDFENLDELSKVSSKLSELHVFSRDFTITPMMNPRIYWFSWINTFKTRINEIKDFENRINQKAHKNEFDKLFLSNVDKEVERGFKSVYGLENSKYKDVMEEQIMKRGFCHHDFANHNILIDEDENIKIIDFDYCILDSNLHDLSSLIIRSMKSNGWDANIANIVLDGYSKNIVVCEDELNIMKEFIRFPQEFWQIGLQVYWEQQPWGEEFFIKKLNKYLNSIEDRTRFINNFF</sequence>
<dbReference type="InterPro" id="IPR002575">
    <property type="entry name" value="Aminoglycoside_PTrfase"/>
</dbReference>
<dbReference type="NCBIfam" id="TIGR02906">
    <property type="entry name" value="spore_CotS"/>
    <property type="match status" value="1"/>
</dbReference>
<evidence type="ECO:0000259" key="1">
    <source>
        <dbReference type="Pfam" id="PF01636"/>
    </source>
</evidence>
<dbReference type="AlphaFoldDB" id="A0A0A7FYU0"/>
<dbReference type="InterPro" id="IPR014255">
    <property type="entry name" value="Spore_coat_CotS"/>
</dbReference>
<gene>
    <name evidence="2" type="ORF">U729_1589</name>
</gene>
<dbReference type="PANTHER" id="PTHR39179:SF1">
    <property type="entry name" value="SPORE COAT PROTEIN I"/>
    <property type="match status" value="1"/>
</dbReference>
<dbReference type="PANTHER" id="PTHR39179">
    <property type="entry name" value="SPORE COAT PROTEIN I"/>
    <property type="match status" value="1"/>
</dbReference>
<proteinExistence type="predicted"/>
<dbReference type="HOGENOM" id="CLU_042636_2_0_9"/>
<organism evidence="2 3">
    <name type="scientific">Clostridium baratii str. Sullivan</name>
    <dbReference type="NCBI Taxonomy" id="1415775"/>
    <lineage>
        <taxon>Bacteria</taxon>
        <taxon>Bacillati</taxon>
        <taxon>Bacillota</taxon>
        <taxon>Clostridia</taxon>
        <taxon>Eubacteriales</taxon>
        <taxon>Clostridiaceae</taxon>
        <taxon>Clostridium</taxon>
    </lineage>
</organism>
<reference evidence="2 3" key="1">
    <citation type="journal article" date="2015" name="Infect. Genet. Evol.">
        <title>Genomic sequences of six botulinum neurotoxin-producing strains representing three clostridial species illustrate the mobility and diversity of botulinum neurotoxin genes.</title>
        <authorList>
            <person name="Smith T.J."/>
            <person name="Hill K.K."/>
            <person name="Xie G."/>
            <person name="Foley B.T."/>
            <person name="Williamson C.H."/>
            <person name="Foster J.T."/>
            <person name="Johnson S.L."/>
            <person name="Chertkov O."/>
            <person name="Teshima H."/>
            <person name="Gibbons H.S."/>
            <person name="Johnsky L.A."/>
            <person name="Karavis M.A."/>
            <person name="Smith L.A."/>
        </authorList>
    </citation>
    <scope>NUCLEOTIDE SEQUENCE [LARGE SCALE GENOMIC DNA]</scope>
    <source>
        <strain evidence="2">Sullivan</strain>
    </source>
</reference>
<feature type="domain" description="Aminoglycoside phosphotransferase" evidence="1">
    <location>
        <begin position="201"/>
        <end position="264"/>
    </location>
</feature>
<dbReference type="eggNOG" id="COG2334">
    <property type="taxonomic scope" value="Bacteria"/>
</dbReference>
<dbReference type="SUPFAM" id="SSF56112">
    <property type="entry name" value="Protein kinase-like (PK-like)"/>
    <property type="match status" value="1"/>
</dbReference>
<dbReference type="PROSITE" id="PS00109">
    <property type="entry name" value="PROTEIN_KINASE_TYR"/>
    <property type="match status" value="1"/>
</dbReference>
<dbReference type="Pfam" id="PF01636">
    <property type="entry name" value="APH"/>
    <property type="match status" value="1"/>
</dbReference>
<dbReference type="InterPro" id="IPR011009">
    <property type="entry name" value="Kinase-like_dom_sf"/>
</dbReference>
<dbReference type="STRING" id="1561.NPD11_1424"/>
<dbReference type="Proteomes" id="UP000030635">
    <property type="component" value="Chromosome"/>
</dbReference>
<accession>A0A0A7FYU0</accession>
<dbReference type="InterPro" id="IPR008266">
    <property type="entry name" value="Tyr_kinase_AS"/>
</dbReference>
<dbReference type="InterPro" id="IPR047175">
    <property type="entry name" value="CotS-like"/>
</dbReference>
<dbReference type="EMBL" id="CP006905">
    <property type="protein sequence ID" value="AIY84779.1"/>
    <property type="molecule type" value="Genomic_DNA"/>
</dbReference>
<evidence type="ECO:0000313" key="2">
    <source>
        <dbReference type="EMBL" id="AIY84779.1"/>
    </source>
</evidence>
<protein>
    <submittedName>
        <fullName evidence="2">Spore coat, CotS family protein</fullName>
    </submittedName>
</protein>
<dbReference type="GO" id="GO:0004672">
    <property type="term" value="F:protein kinase activity"/>
    <property type="evidence" value="ECO:0007669"/>
    <property type="project" value="InterPro"/>
</dbReference>
<dbReference type="KEGG" id="cbv:U729_1589"/>
<dbReference type="Gene3D" id="3.30.200.20">
    <property type="entry name" value="Phosphorylase Kinase, domain 1"/>
    <property type="match status" value="1"/>
</dbReference>
<keyword evidence="3" id="KW-1185">Reference proteome</keyword>
<evidence type="ECO:0000313" key="3">
    <source>
        <dbReference type="Proteomes" id="UP000030635"/>
    </source>
</evidence>
<dbReference type="OrthoDB" id="9771902at2"/>
<dbReference type="GO" id="GO:0042601">
    <property type="term" value="C:endospore-forming forespore"/>
    <property type="evidence" value="ECO:0007669"/>
    <property type="project" value="TreeGrafter"/>
</dbReference>
<name>A0A0A7FYU0_9CLOT</name>
<dbReference type="RefSeq" id="WP_039313373.1">
    <property type="nucleotide sequence ID" value="NZ_CP006905.1"/>
</dbReference>